<feature type="transmembrane region" description="Helical" evidence="1">
    <location>
        <begin position="60"/>
        <end position="85"/>
    </location>
</feature>
<sequence>MNLSLPKPIIRNQKNQTEFRWKTFWCLLTMFVIAAIANIPHSRAVKELTSKASELENSSILQSIISNGVTSLIIGSILIWIGLWVSAKANLGAPLIVEKLSGKPFSEVFNKKIVFASIFIGIILGVFILGLLKIQEFILPIGTAKAKHPSAIPNLFASFSAGITEEIIFRLGIMSLIVTVIKYIIKTKKASNRIVWTGNIITALLFGLIHIPMSSNYFDQTPIVIGTIILGNVITGTTFGWIFWRYGLIMAMIVHFISDVVLHVIGSPFG</sequence>
<name>A0A368ZD43_9FLAO</name>
<feature type="domain" description="CAAX prenyl protease 2/Lysostaphin resistance protein A-like" evidence="2">
    <location>
        <begin position="155"/>
        <end position="260"/>
    </location>
</feature>
<evidence type="ECO:0000256" key="1">
    <source>
        <dbReference type="SAM" id="Phobius"/>
    </source>
</evidence>
<dbReference type="GO" id="GO:0080120">
    <property type="term" value="P:CAAX-box protein maturation"/>
    <property type="evidence" value="ECO:0007669"/>
    <property type="project" value="UniProtKB-ARBA"/>
</dbReference>
<gene>
    <name evidence="3" type="ORF">DFQ08_1154</name>
</gene>
<dbReference type="EMBL" id="QPJO01000015">
    <property type="protein sequence ID" value="RCW89719.1"/>
    <property type="molecule type" value="Genomic_DNA"/>
</dbReference>
<comment type="caution">
    <text evidence="3">The sequence shown here is derived from an EMBL/GenBank/DDBJ whole genome shotgun (WGS) entry which is preliminary data.</text>
</comment>
<keyword evidence="4" id="KW-1185">Reference proteome</keyword>
<dbReference type="InterPro" id="IPR003675">
    <property type="entry name" value="Rce1/LyrA-like_dom"/>
</dbReference>
<organism evidence="3 4">
    <name type="scientific">Winogradskyella arenosi</name>
    <dbReference type="NCBI Taxonomy" id="533325"/>
    <lineage>
        <taxon>Bacteria</taxon>
        <taxon>Pseudomonadati</taxon>
        <taxon>Bacteroidota</taxon>
        <taxon>Flavobacteriia</taxon>
        <taxon>Flavobacteriales</taxon>
        <taxon>Flavobacteriaceae</taxon>
        <taxon>Winogradskyella</taxon>
    </lineage>
</organism>
<keyword evidence="1" id="KW-0472">Membrane</keyword>
<accession>A0A368ZD43</accession>
<keyword evidence="3" id="KW-0378">Hydrolase</keyword>
<dbReference type="GO" id="GO:0006508">
    <property type="term" value="P:proteolysis"/>
    <property type="evidence" value="ECO:0007669"/>
    <property type="project" value="UniProtKB-KW"/>
</dbReference>
<reference evidence="3 4" key="1">
    <citation type="submission" date="2018-07" db="EMBL/GenBank/DDBJ databases">
        <title>Genomic Encyclopedia of Type Strains, Phase III (KMG-III): the genomes of soil and plant-associated and newly described type strains.</title>
        <authorList>
            <person name="Whitman W."/>
        </authorList>
    </citation>
    <scope>NUCLEOTIDE SEQUENCE [LARGE SCALE GENOMIC DNA]</scope>
    <source>
        <strain evidence="3 4">CECT 7958</strain>
    </source>
</reference>
<protein>
    <submittedName>
        <fullName evidence="3">CAAX prenyl protease-like protein</fullName>
    </submittedName>
</protein>
<feature type="transmembrane region" description="Helical" evidence="1">
    <location>
        <begin position="167"/>
        <end position="185"/>
    </location>
</feature>
<dbReference type="Proteomes" id="UP000253436">
    <property type="component" value="Unassembled WGS sequence"/>
</dbReference>
<dbReference type="Pfam" id="PF02517">
    <property type="entry name" value="Rce1-like"/>
    <property type="match status" value="1"/>
</dbReference>
<evidence type="ECO:0000313" key="4">
    <source>
        <dbReference type="Proteomes" id="UP000253436"/>
    </source>
</evidence>
<feature type="transmembrane region" description="Helical" evidence="1">
    <location>
        <begin position="113"/>
        <end position="132"/>
    </location>
</feature>
<proteinExistence type="predicted"/>
<feature type="transmembrane region" description="Helical" evidence="1">
    <location>
        <begin position="194"/>
        <end position="211"/>
    </location>
</feature>
<dbReference type="GO" id="GO:0004175">
    <property type="term" value="F:endopeptidase activity"/>
    <property type="evidence" value="ECO:0007669"/>
    <property type="project" value="UniProtKB-ARBA"/>
</dbReference>
<feature type="transmembrane region" description="Helical" evidence="1">
    <location>
        <begin position="21"/>
        <end position="40"/>
    </location>
</feature>
<keyword evidence="3" id="KW-0645">Protease</keyword>
<evidence type="ECO:0000259" key="2">
    <source>
        <dbReference type="Pfam" id="PF02517"/>
    </source>
</evidence>
<feature type="transmembrane region" description="Helical" evidence="1">
    <location>
        <begin position="223"/>
        <end position="244"/>
    </location>
</feature>
<keyword evidence="1" id="KW-0812">Transmembrane</keyword>
<dbReference type="OrthoDB" id="378663at2"/>
<dbReference type="AlphaFoldDB" id="A0A368ZD43"/>
<keyword evidence="1" id="KW-1133">Transmembrane helix</keyword>
<evidence type="ECO:0000313" key="3">
    <source>
        <dbReference type="EMBL" id="RCW89719.1"/>
    </source>
</evidence>